<dbReference type="Proteomes" id="UP000654471">
    <property type="component" value="Unassembled WGS sequence"/>
</dbReference>
<evidence type="ECO:0000313" key="2">
    <source>
        <dbReference type="Proteomes" id="UP000654471"/>
    </source>
</evidence>
<dbReference type="EMBL" id="BMRP01000001">
    <property type="protein sequence ID" value="GGU41873.1"/>
    <property type="molecule type" value="Genomic_DNA"/>
</dbReference>
<reference evidence="2" key="1">
    <citation type="journal article" date="2019" name="Int. J. Syst. Evol. Microbiol.">
        <title>The Global Catalogue of Microorganisms (GCM) 10K type strain sequencing project: providing services to taxonomists for standard genome sequencing and annotation.</title>
        <authorList>
            <consortium name="The Broad Institute Genomics Platform"/>
            <consortium name="The Broad Institute Genome Sequencing Center for Infectious Disease"/>
            <person name="Wu L."/>
            <person name="Ma J."/>
        </authorList>
    </citation>
    <scope>NUCLEOTIDE SEQUENCE [LARGE SCALE GENOMIC DNA]</scope>
    <source>
        <strain evidence="2">JCM 3399</strain>
    </source>
</reference>
<proteinExistence type="predicted"/>
<protein>
    <submittedName>
        <fullName evidence="1">Uncharacterized protein</fullName>
    </submittedName>
</protein>
<sequence length="129" mass="14394">MSLVRSSDPDYRVCQVSFADLLELQLRAEREGWATRWSSEESLRGQVKEASVFLCPILREERNGEVRSYRCLMLFPVEKGGTAGGVTTIDIAPEVLASMERIDRDPQVRKALARIFSIASGGISMVSKD</sequence>
<comment type="caution">
    <text evidence="1">The sequence shown here is derived from an EMBL/GenBank/DDBJ whole genome shotgun (WGS) entry which is preliminary data.</text>
</comment>
<evidence type="ECO:0000313" key="1">
    <source>
        <dbReference type="EMBL" id="GGU41873.1"/>
    </source>
</evidence>
<name>A0ABQ2UM65_9ACTN</name>
<keyword evidence="2" id="KW-1185">Reference proteome</keyword>
<organism evidence="1 2">
    <name type="scientific">Streptomyces albospinus</name>
    <dbReference type="NCBI Taxonomy" id="285515"/>
    <lineage>
        <taxon>Bacteria</taxon>
        <taxon>Bacillati</taxon>
        <taxon>Actinomycetota</taxon>
        <taxon>Actinomycetes</taxon>
        <taxon>Kitasatosporales</taxon>
        <taxon>Streptomycetaceae</taxon>
        <taxon>Streptomyces</taxon>
    </lineage>
</organism>
<gene>
    <name evidence="1" type="ORF">GCM10010211_01210</name>
</gene>
<accession>A0ABQ2UM65</accession>
<dbReference type="RefSeq" id="WP_189295166.1">
    <property type="nucleotide sequence ID" value="NZ_BMRP01000001.1"/>
</dbReference>